<feature type="domain" description="YdbS-like PH" evidence="2">
    <location>
        <begin position="77"/>
        <end position="148"/>
    </location>
</feature>
<proteinExistence type="predicted"/>
<comment type="caution">
    <text evidence="3">The sequence shown here is derived from an EMBL/GenBank/DDBJ whole genome shotgun (WGS) entry which is preliminary data.</text>
</comment>
<keyword evidence="1" id="KW-0472">Membrane</keyword>
<dbReference type="Pfam" id="PF03703">
    <property type="entry name" value="bPH_2"/>
    <property type="match status" value="1"/>
</dbReference>
<dbReference type="PANTHER" id="PTHR37938">
    <property type="entry name" value="BLL0215 PROTEIN"/>
    <property type="match status" value="1"/>
</dbReference>
<feature type="transmembrane region" description="Helical" evidence="1">
    <location>
        <begin position="25"/>
        <end position="46"/>
    </location>
</feature>
<name>A0A2V1K5Z3_9ACTO</name>
<dbReference type="OrthoDB" id="4990503at2"/>
<keyword evidence="1" id="KW-1133">Transmembrane helix</keyword>
<evidence type="ECO:0000256" key="1">
    <source>
        <dbReference type="SAM" id="Phobius"/>
    </source>
</evidence>
<evidence type="ECO:0000313" key="4">
    <source>
        <dbReference type="Proteomes" id="UP000245283"/>
    </source>
</evidence>
<dbReference type="Proteomes" id="UP000245283">
    <property type="component" value="Unassembled WGS sequence"/>
</dbReference>
<dbReference type="AlphaFoldDB" id="A0A2V1K5Z3"/>
<organism evidence="3 4">
    <name type="scientific">Ancrocorticia populi</name>
    <dbReference type="NCBI Taxonomy" id="2175228"/>
    <lineage>
        <taxon>Bacteria</taxon>
        <taxon>Bacillati</taxon>
        <taxon>Actinomycetota</taxon>
        <taxon>Actinomycetes</taxon>
        <taxon>Actinomycetales</taxon>
        <taxon>Actinomycetaceae</taxon>
        <taxon>Ancrocorticia</taxon>
    </lineage>
</organism>
<dbReference type="RefSeq" id="WP_109093532.1">
    <property type="nucleotide sequence ID" value="NZ_CAMELQ010000023.1"/>
</dbReference>
<evidence type="ECO:0000259" key="2">
    <source>
        <dbReference type="Pfam" id="PF03703"/>
    </source>
</evidence>
<dbReference type="PANTHER" id="PTHR37938:SF1">
    <property type="entry name" value="BLL0215 PROTEIN"/>
    <property type="match status" value="1"/>
</dbReference>
<gene>
    <name evidence="3" type="ORF">DD236_06250</name>
</gene>
<feature type="transmembrane region" description="Helical" evidence="1">
    <location>
        <begin position="58"/>
        <end position="78"/>
    </location>
</feature>
<protein>
    <recommendedName>
        <fullName evidence="2">YdbS-like PH domain-containing protein</fullName>
    </recommendedName>
</protein>
<evidence type="ECO:0000313" key="3">
    <source>
        <dbReference type="EMBL" id="PWF26459.1"/>
    </source>
</evidence>
<reference evidence="4" key="1">
    <citation type="submission" date="2018-05" db="EMBL/GenBank/DDBJ databases">
        <authorList>
            <person name="Li Y."/>
        </authorList>
    </citation>
    <scope>NUCLEOTIDE SEQUENCE [LARGE SCALE GENOMIC DNA]</scope>
    <source>
        <strain evidence="4">sk1b4</strain>
    </source>
</reference>
<keyword evidence="4" id="KW-1185">Reference proteome</keyword>
<keyword evidence="1" id="KW-0812">Transmembrane</keyword>
<dbReference type="EMBL" id="QETB01000003">
    <property type="protein sequence ID" value="PWF26459.1"/>
    <property type="molecule type" value="Genomic_DNA"/>
</dbReference>
<accession>A0A2V1K5Z3</accession>
<sequence length="177" mass="20045">MKFSEKLLGQNEHVILHMRTHIKEIIPNLIATIVLIVVAVLAYVYLPEDWRPASTVAIVAVAVTLFLVIFVWPWFNWLTSTYTITNRRIITRRGVLTKTGHDIPLSRISNVSYERSVLDRMLGCGSLVLQTSAAEPLLLDDVPKVERVHVTLTELLFHTSADGSSRNDVARFEDHTE</sequence>
<dbReference type="InterPro" id="IPR005182">
    <property type="entry name" value="YdbS-like_PH"/>
</dbReference>